<gene>
    <name evidence="2" type="ORF">V5799_012199</name>
</gene>
<dbReference type="Gene3D" id="3.30.420.10">
    <property type="entry name" value="Ribonuclease H-like superfamily/Ribonuclease H"/>
    <property type="match status" value="1"/>
</dbReference>
<name>A0AAQ4EF51_AMBAM</name>
<feature type="domain" description="Integrase p58-like C-terminal" evidence="1">
    <location>
        <begin position="129"/>
        <end position="169"/>
    </location>
</feature>
<accession>A0AAQ4EF51</accession>
<organism evidence="2 3">
    <name type="scientific">Amblyomma americanum</name>
    <name type="common">Lone star tick</name>
    <dbReference type="NCBI Taxonomy" id="6943"/>
    <lineage>
        <taxon>Eukaryota</taxon>
        <taxon>Metazoa</taxon>
        <taxon>Ecdysozoa</taxon>
        <taxon>Arthropoda</taxon>
        <taxon>Chelicerata</taxon>
        <taxon>Arachnida</taxon>
        <taxon>Acari</taxon>
        <taxon>Parasitiformes</taxon>
        <taxon>Ixodida</taxon>
        <taxon>Ixodoidea</taxon>
        <taxon>Ixodidae</taxon>
        <taxon>Amblyomminae</taxon>
        <taxon>Amblyomma</taxon>
    </lineage>
</organism>
<dbReference type="Pfam" id="PF22938">
    <property type="entry name" value="Integrase_p58_C"/>
    <property type="match status" value="1"/>
</dbReference>
<dbReference type="AlphaFoldDB" id="A0AAQ4EF51"/>
<keyword evidence="3" id="KW-1185">Reference proteome</keyword>
<evidence type="ECO:0000313" key="2">
    <source>
        <dbReference type="EMBL" id="KAK8773268.1"/>
    </source>
</evidence>
<dbReference type="PANTHER" id="PTHR37984">
    <property type="entry name" value="PROTEIN CBG26694"/>
    <property type="match status" value="1"/>
</dbReference>
<evidence type="ECO:0000259" key="1">
    <source>
        <dbReference type="Pfam" id="PF22938"/>
    </source>
</evidence>
<dbReference type="EMBL" id="JARKHS020017152">
    <property type="protein sequence ID" value="KAK8773268.1"/>
    <property type="molecule type" value="Genomic_DNA"/>
</dbReference>
<dbReference type="PANTHER" id="PTHR37984:SF5">
    <property type="entry name" value="PROTEIN NYNRIN-LIKE"/>
    <property type="match status" value="1"/>
</dbReference>
<dbReference type="Proteomes" id="UP001321473">
    <property type="component" value="Unassembled WGS sequence"/>
</dbReference>
<dbReference type="GO" id="GO:0003676">
    <property type="term" value="F:nucleic acid binding"/>
    <property type="evidence" value="ECO:0007669"/>
    <property type="project" value="InterPro"/>
</dbReference>
<reference evidence="2 3" key="1">
    <citation type="journal article" date="2023" name="Arcadia Sci">
        <title>De novo assembly of a long-read Amblyomma americanum tick genome.</title>
        <authorList>
            <person name="Chou S."/>
            <person name="Poskanzer K.E."/>
            <person name="Rollins M."/>
            <person name="Thuy-Boun P.S."/>
        </authorList>
    </citation>
    <scope>NUCLEOTIDE SEQUENCE [LARGE SCALE GENOMIC DNA]</scope>
    <source>
        <strain evidence="2">F_SG_1</strain>
        <tissue evidence="2">Salivary glands</tissue>
    </source>
</reference>
<sequence>MISMYIDVEHKMWDVILPYVTFAYNTAPQETTKFTPFRLVYGREARTMLDAMLPCGEEAVEPDAAHFAEQAEQARQLARLHIKEQHATDARHYNLRHREVHYEPGDQVWVWTPVRHKGLSEKLFHRYCGPYKVLRRLHNVNYEVIPDGTVTVSVRRQRPEIVHVVRLKPYFSRY</sequence>
<evidence type="ECO:0000313" key="3">
    <source>
        <dbReference type="Proteomes" id="UP001321473"/>
    </source>
</evidence>
<dbReference type="InterPro" id="IPR054465">
    <property type="entry name" value="Integrase_p58-like_C"/>
</dbReference>
<dbReference type="InterPro" id="IPR050951">
    <property type="entry name" value="Retrovirus_Pol_polyprotein"/>
</dbReference>
<dbReference type="InterPro" id="IPR036397">
    <property type="entry name" value="RNaseH_sf"/>
</dbReference>
<protein>
    <recommendedName>
        <fullName evidence="1">Integrase p58-like C-terminal domain-containing protein</fullName>
    </recommendedName>
</protein>
<proteinExistence type="predicted"/>
<comment type="caution">
    <text evidence="2">The sequence shown here is derived from an EMBL/GenBank/DDBJ whole genome shotgun (WGS) entry which is preliminary data.</text>
</comment>